<dbReference type="InterPro" id="IPR006558">
    <property type="entry name" value="LamG-like"/>
</dbReference>
<dbReference type="RefSeq" id="WP_238681039.1">
    <property type="nucleotide sequence ID" value="NZ_JAKKFD010000044.1"/>
</dbReference>
<dbReference type="EMBL" id="JAKKFD010000044">
    <property type="protein sequence ID" value="MCG5446107.1"/>
    <property type="molecule type" value="Genomic_DNA"/>
</dbReference>
<sequence>MALLVVAAAGLVVPSGADAAEAVTTAARSQASGPLEAADEASAMLLAHKLRKPVLVTGMTTQTSMQWAQPDGTFRAEMHSAPERVQAPSGEWVPVDLTLERKSDGSVGSKAGPFGLWLSGPRSADSDALVTIGEGAKRTALGWLGTLPEPKLDGATATYPNVKPDVDLVVQARPTGVSYSFVVKTPQAATQLTTVAMPWSPGSALRAGARTGTADEPVTVSQGEMWDSRVSPGGEPLHRANVDVADKVVDGRTSLVLSTDQAFYQDPHLQFPITIDPTINLNPSFDTYVQNTIANTDKSGDDELRLGYSDDADEGCASGCLARSFLAFYGLSAYAGATVVSAELSLWNYYSWQCAAAEWQTWRVDSVGTAVRWGSQPVWREIDGRSTGTKGYNSGCAGGRVSASVKNTFQISLNGGYNTANVGLRASSETSHTGWKKFKSFDAPSARPYVTLIFNRKPNVPTALAIDSCYSACQSPAVVRSGRPTLSAVVSDPDGGTLRAEYEVYDNAKTTLKAKSGTSVTGVTSGTARAWMVVPVSGSSLPDGTYHYRVHGCDSYLCGDYSGWFTFTVNTQDPSLPTVTGTPYAEQKTGTWNGGPGTPGTFTFAPNGGTDVQEYLYSLNNTNTVTVPAGAPQSEMLTANEQQVSTDLTGFVGLNATIARDTTRGHNSGQSLKVSPLASGGTPIGAEGATFAAVGGDYGGMRLGMKPGKRYTITGWIYVPAATGLNVTGTSGSLDGLRLVAVYKVGSLYVEVRSAKASITDGWQRLSLTMSLPAGATEAFVRMFNGHPVGQTAKAVYWDDLSVKEVTGTSTTATITPNRDGVNVLSVQSRNSAGATSDPRVYQFLVRPSTGSWTWKLDEGAGTTAASLPETRPATLSAAGVAWTTPGRVGAAAATFSGTGSAATSSPVLETVNPAGFTVAAWVRKSEAGGAVRTAVSQDGANTSMFRLGYRNDRDLDADGVNDPTWCFSVTRSDVSSGARDAACTTDYVIDDEWVSLVGVYDKATGALRLYVNGTPDVGGTLATTTASTPWSATGSFAMGRGREGATLAEHWTGELDHVYASQYVWTDEEIVQHWIAE</sequence>
<keyword evidence="6" id="KW-1185">Reference proteome</keyword>
<evidence type="ECO:0000313" key="5">
    <source>
        <dbReference type="EMBL" id="MCG5446107.1"/>
    </source>
</evidence>
<feature type="chain" id="PRO_5047174541" evidence="3">
    <location>
        <begin position="20"/>
        <end position="1078"/>
    </location>
</feature>
<dbReference type="NCBIfam" id="NF033679">
    <property type="entry name" value="DNRLRE_dom"/>
    <property type="match status" value="1"/>
</dbReference>
<feature type="signal peptide" evidence="3">
    <location>
        <begin position="1"/>
        <end position="19"/>
    </location>
</feature>
<evidence type="ECO:0000256" key="1">
    <source>
        <dbReference type="ARBA" id="ARBA00022729"/>
    </source>
</evidence>
<dbReference type="Gene3D" id="2.60.120.260">
    <property type="entry name" value="Galactose-binding domain-like"/>
    <property type="match status" value="1"/>
</dbReference>
<protein>
    <submittedName>
        <fullName evidence="5">DNRLRE domain-containing protein</fullName>
    </submittedName>
</protein>
<dbReference type="Pfam" id="PF13385">
    <property type="entry name" value="Laminin_G_3"/>
    <property type="match status" value="1"/>
</dbReference>
<dbReference type="SMART" id="SM00560">
    <property type="entry name" value="LamGL"/>
    <property type="match status" value="1"/>
</dbReference>
<dbReference type="SUPFAM" id="SSF49899">
    <property type="entry name" value="Concanavalin A-like lectins/glucanases"/>
    <property type="match status" value="1"/>
</dbReference>
<dbReference type="Gene3D" id="2.60.40.10">
    <property type="entry name" value="Immunoglobulins"/>
    <property type="match status" value="1"/>
</dbReference>
<proteinExistence type="predicted"/>
<evidence type="ECO:0000256" key="3">
    <source>
        <dbReference type="SAM" id="SignalP"/>
    </source>
</evidence>
<dbReference type="Gene3D" id="2.60.120.200">
    <property type="match status" value="1"/>
</dbReference>
<feature type="domain" description="LamG-like jellyroll fold" evidence="4">
    <location>
        <begin position="915"/>
        <end position="1069"/>
    </location>
</feature>
<comment type="caution">
    <text evidence="5">The sequence shown here is derived from an EMBL/GenBank/DDBJ whole genome shotgun (WGS) entry which is preliminary data.</text>
</comment>
<keyword evidence="2" id="KW-1015">Disulfide bond</keyword>
<accession>A0ABS9N823</accession>
<evidence type="ECO:0000256" key="2">
    <source>
        <dbReference type="ARBA" id="ARBA00023157"/>
    </source>
</evidence>
<organism evidence="5 6">
    <name type="scientific">Micromonospora trifolii</name>
    <dbReference type="NCBI Taxonomy" id="2911208"/>
    <lineage>
        <taxon>Bacteria</taxon>
        <taxon>Bacillati</taxon>
        <taxon>Actinomycetota</taxon>
        <taxon>Actinomycetes</taxon>
        <taxon>Micromonosporales</taxon>
        <taxon>Micromonosporaceae</taxon>
        <taxon>Micromonospora</taxon>
    </lineage>
</organism>
<name>A0ABS9N823_9ACTN</name>
<reference evidence="5 6" key="1">
    <citation type="submission" date="2022-01" db="EMBL/GenBank/DDBJ databases">
        <authorList>
            <person name="Riesco R."/>
            <person name="Trujillo M.E."/>
        </authorList>
    </citation>
    <scope>NUCLEOTIDE SEQUENCE [LARGE SCALE GENOMIC DNA]</scope>
    <source>
        <strain evidence="5 6">NIE79</strain>
    </source>
</reference>
<evidence type="ECO:0000259" key="4">
    <source>
        <dbReference type="SMART" id="SM00560"/>
    </source>
</evidence>
<evidence type="ECO:0000313" key="6">
    <source>
        <dbReference type="Proteomes" id="UP001201629"/>
    </source>
</evidence>
<gene>
    <name evidence="5" type="ORF">NIE79_004672</name>
</gene>
<keyword evidence="1 3" id="KW-0732">Signal</keyword>
<dbReference type="Proteomes" id="UP001201629">
    <property type="component" value="Unassembled WGS sequence"/>
</dbReference>
<dbReference type="InterPro" id="IPR013320">
    <property type="entry name" value="ConA-like_dom_sf"/>
</dbReference>
<dbReference type="InterPro" id="IPR013783">
    <property type="entry name" value="Ig-like_fold"/>
</dbReference>